<name>A0A1I4AXU9_9EURY</name>
<feature type="transmembrane region" description="Helical" evidence="7">
    <location>
        <begin position="357"/>
        <end position="379"/>
    </location>
</feature>
<keyword evidence="4 7" id="KW-0812">Transmembrane</keyword>
<dbReference type="PANTHER" id="PTHR48020:SF12">
    <property type="entry name" value="PROTON MYO-INOSITOL COTRANSPORTER"/>
    <property type="match status" value="1"/>
</dbReference>
<dbReference type="InterPro" id="IPR005828">
    <property type="entry name" value="MFS_sugar_transport-like"/>
</dbReference>
<dbReference type="EMBL" id="FOTC01000001">
    <property type="protein sequence ID" value="SFK61264.1"/>
    <property type="molecule type" value="Genomic_DNA"/>
</dbReference>
<dbReference type="InterPro" id="IPR005829">
    <property type="entry name" value="Sugar_transporter_CS"/>
</dbReference>
<comment type="subcellular location">
    <subcellularLocation>
        <location evidence="1">Membrane</location>
        <topology evidence="1">Multi-pass membrane protein</topology>
    </subcellularLocation>
</comment>
<dbReference type="AlphaFoldDB" id="A0A1I4AXU9"/>
<dbReference type="FunFam" id="1.20.1250.20:FF:000073">
    <property type="entry name" value="MFS myo-inositol transporter, putative"/>
    <property type="match status" value="1"/>
</dbReference>
<feature type="transmembrane region" description="Helical" evidence="7">
    <location>
        <begin position="326"/>
        <end position="350"/>
    </location>
</feature>
<dbReference type="NCBIfam" id="TIGR00879">
    <property type="entry name" value="SP"/>
    <property type="match status" value="1"/>
</dbReference>
<comment type="similarity">
    <text evidence="2">Belongs to the major facilitator superfamily. Sugar transporter (TC 2.A.1.1) family.</text>
</comment>
<proteinExistence type="inferred from homology"/>
<dbReference type="Pfam" id="PF00083">
    <property type="entry name" value="Sugar_tr"/>
    <property type="match status" value="1"/>
</dbReference>
<dbReference type="InterPro" id="IPR036259">
    <property type="entry name" value="MFS_trans_sf"/>
</dbReference>
<evidence type="ECO:0000256" key="4">
    <source>
        <dbReference type="ARBA" id="ARBA00022692"/>
    </source>
</evidence>
<feature type="transmembrane region" description="Helical" evidence="7">
    <location>
        <begin position="213"/>
        <end position="232"/>
    </location>
</feature>
<dbReference type="PROSITE" id="PS50850">
    <property type="entry name" value="MFS"/>
    <property type="match status" value="1"/>
</dbReference>
<feature type="transmembrane region" description="Helical" evidence="7">
    <location>
        <begin position="43"/>
        <end position="72"/>
    </location>
</feature>
<feature type="transmembrane region" description="Helical" evidence="7">
    <location>
        <begin position="113"/>
        <end position="132"/>
    </location>
</feature>
<gene>
    <name evidence="9" type="ORF">SAMN04487950_0174</name>
</gene>
<evidence type="ECO:0000256" key="1">
    <source>
        <dbReference type="ARBA" id="ARBA00004141"/>
    </source>
</evidence>
<sequence>MIMDIYSTLADGFVHIRLKQTYVRYFMSSEHSRQSATGASNTFIYVAAALAALNGLLFGFDTGVISGAFLYIQDAFVMSSFVESVVVSGALVGAVVGAAVGGRLADRIGRRRLILVGAAVFFVGSFTMAVAPTVEILIVGRIVDGIAIGFASMVGPLYISEISPPEIRGSLVSLNQLAVTVGILVSYFVNFAFADGPILALAQDVVGAAGWRWMLGAGMVPALILGVAMLWMPESPRWLVEKGRESKARDVLARTRSEDQISEEISDIEETARKQADTDLSDLTQSWLRPALVVGIGLAAFQQVTGINTVIYYAPTILESTGFGNSASILATVGIGVVNVVMTVVAVLLMDRAGRRPLLLTGLTGMTLTLVGLGAAFLLPGLSGVVGWVALVCLMLYVAFFAIGLGPVFWLLISEIYPLKVRGTAMGVVTVVNWAANLLVALTFLQLVDVAGKPGTFWLYAGLSIAALAFTYSLVPETKGRSLEDIESALRESALGGSGQEAFGSRSSTDDD</sequence>
<feature type="transmembrane region" description="Helical" evidence="7">
    <location>
        <begin position="138"/>
        <end position="159"/>
    </location>
</feature>
<dbReference type="Gene3D" id="1.20.1250.20">
    <property type="entry name" value="MFS general substrate transporter like domains"/>
    <property type="match status" value="1"/>
</dbReference>
<keyword evidence="5 7" id="KW-1133">Transmembrane helix</keyword>
<dbReference type="InterPro" id="IPR050814">
    <property type="entry name" value="Myo-inositol_Transporter"/>
</dbReference>
<feature type="transmembrane region" description="Helical" evidence="7">
    <location>
        <begin position="78"/>
        <end position="101"/>
    </location>
</feature>
<dbReference type="PROSITE" id="PS00216">
    <property type="entry name" value="SUGAR_TRANSPORT_1"/>
    <property type="match status" value="2"/>
</dbReference>
<dbReference type="InterPro" id="IPR020846">
    <property type="entry name" value="MFS_dom"/>
</dbReference>
<accession>A0A1I4AXU9</accession>
<reference evidence="10" key="1">
    <citation type="submission" date="2016-10" db="EMBL/GenBank/DDBJ databases">
        <authorList>
            <person name="Varghese N."/>
            <person name="Submissions S."/>
        </authorList>
    </citation>
    <scope>NUCLEOTIDE SEQUENCE [LARGE SCALE GENOMIC DNA]</scope>
    <source>
        <strain evidence="10">CGMCC 1.7738</strain>
    </source>
</reference>
<keyword evidence="6 7" id="KW-0472">Membrane</keyword>
<feature type="domain" description="Major facilitator superfamily (MFS) profile" evidence="8">
    <location>
        <begin position="47"/>
        <end position="479"/>
    </location>
</feature>
<evidence type="ECO:0000256" key="7">
    <source>
        <dbReference type="SAM" id="Phobius"/>
    </source>
</evidence>
<feature type="transmembrane region" description="Helical" evidence="7">
    <location>
        <begin position="457"/>
        <end position="475"/>
    </location>
</feature>
<dbReference type="InterPro" id="IPR003663">
    <property type="entry name" value="Sugar/inositol_transpt"/>
</dbReference>
<dbReference type="SUPFAM" id="SSF103473">
    <property type="entry name" value="MFS general substrate transporter"/>
    <property type="match status" value="1"/>
</dbReference>
<evidence type="ECO:0000256" key="5">
    <source>
        <dbReference type="ARBA" id="ARBA00022989"/>
    </source>
</evidence>
<evidence type="ECO:0000313" key="10">
    <source>
        <dbReference type="Proteomes" id="UP000199607"/>
    </source>
</evidence>
<dbReference type="PRINTS" id="PR00171">
    <property type="entry name" value="SUGRTRNSPORT"/>
</dbReference>
<dbReference type="GO" id="GO:0016020">
    <property type="term" value="C:membrane"/>
    <property type="evidence" value="ECO:0007669"/>
    <property type="project" value="UniProtKB-SubCell"/>
</dbReference>
<feature type="transmembrane region" description="Helical" evidence="7">
    <location>
        <begin position="171"/>
        <end position="193"/>
    </location>
</feature>
<evidence type="ECO:0000313" key="9">
    <source>
        <dbReference type="EMBL" id="SFK61264.1"/>
    </source>
</evidence>
<evidence type="ECO:0000259" key="8">
    <source>
        <dbReference type="PROSITE" id="PS50850"/>
    </source>
</evidence>
<dbReference type="Proteomes" id="UP000199607">
    <property type="component" value="Unassembled WGS sequence"/>
</dbReference>
<feature type="transmembrane region" description="Helical" evidence="7">
    <location>
        <begin position="425"/>
        <end position="445"/>
    </location>
</feature>
<dbReference type="GO" id="GO:0022857">
    <property type="term" value="F:transmembrane transporter activity"/>
    <property type="evidence" value="ECO:0007669"/>
    <property type="project" value="InterPro"/>
</dbReference>
<evidence type="ECO:0000256" key="6">
    <source>
        <dbReference type="ARBA" id="ARBA00023136"/>
    </source>
</evidence>
<feature type="transmembrane region" description="Helical" evidence="7">
    <location>
        <begin position="291"/>
        <end position="314"/>
    </location>
</feature>
<feature type="transmembrane region" description="Helical" evidence="7">
    <location>
        <begin position="385"/>
        <end position="413"/>
    </location>
</feature>
<keyword evidence="10" id="KW-1185">Reference proteome</keyword>
<dbReference type="PROSITE" id="PS00217">
    <property type="entry name" value="SUGAR_TRANSPORT_2"/>
    <property type="match status" value="1"/>
</dbReference>
<organism evidence="9 10">
    <name type="scientific">Halogranum rubrum</name>
    <dbReference type="NCBI Taxonomy" id="553466"/>
    <lineage>
        <taxon>Archaea</taxon>
        <taxon>Methanobacteriati</taxon>
        <taxon>Methanobacteriota</taxon>
        <taxon>Stenosarchaea group</taxon>
        <taxon>Halobacteria</taxon>
        <taxon>Halobacteriales</taxon>
        <taxon>Haloferacaceae</taxon>
    </lineage>
</organism>
<dbReference type="PANTHER" id="PTHR48020">
    <property type="entry name" value="PROTON MYO-INOSITOL COTRANSPORTER"/>
    <property type="match status" value="1"/>
</dbReference>
<keyword evidence="3" id="KW-0813">Transport</keyword>
<evidence type="ECO:0000256" key="2">
    <source>
        <dbReference type="ARBA" id="ARBA00010992"/>
    </source>
</evidence>
<protein>
    <submittedName>
        <fullName evidence="9">MFS transporter, sugar porter (SP) family</fullName>
    </submittedName>
</protein>
<evidence type="ECO:0000256" key="3">
    <source>
        <dbReference type="ARBA" id="ARBA00022448"/>
    </source>
</evidence>